<dbReference type="RefSeq" id="WP_281045996.1">
    <property type="nucleotide sequence ID" value="NZ_JARYGZ010000003.1"/>
</dbReference>
<protein>
    <submittedName>
        <fullName evidence="3">DUF448 domain-containing protein</fullName>
    </submittedName>
</protein>
<dbReference type="EMBL" id="JARYGZ010000003">
    <property type="protein sequence ID" value="MDH7640646.1"/>
    <property type="molecule type" value="Genomic_DNA"/>
</dbReference>
<reference evidence="3" key="1">
    <citation type="submission" date="2023-04" db="EMBL/GenBank/DDBJ databases">
        <title>Sphingomonas sp. MAHUQ-71 isolated from rice field.</title>
        <authorList>
            <person name="Huq M.A."/>
        </authorList>
    </citation>
    <scope>NUCLEOTIDE SEQUENCE</scope>
    <source>
        <strain evidence="3">MAHUQ-71</strain>
    </source>
</reference>
<feature type="region of interest" description="Disordered" evidence="1">
    <location>
        <begin position="253"/>
        <end position="283"/>
    </location>
</feature>
<dbReference type="Pfam" id="PF04296">
    <property type="entry name" value="YlxR"/>
    <property type="match status" value="1"/>
</dbReference>
<proteinExistence type="predicted"/>
<dbReference type="Proteomes" id="UP001160625">
    <property type="component" value="Unassembled WGS sequence"/>
</dbReference>
<dbReference type="InterPro" id="IPR035931">
    <property type="entry name" value="YlxR-like_sf"/>
</dbReference>
<dbReference type="InterPro" id="IPR007393">
    <property type="entry name" value="YlxR_dom"/>
</dbReference>
<evidence type="ECO:0000259" key="2">
    <source>
        <dbReference type="Pfam" id="PF04296"/>
    </source>
</evidence>
<feature type="region of interest" description="Disordered" evidence="1">
    <location>
        <begin position="1"/>
        <end position="56"/>
    </location>
</feature>
<keyword evidence="4" id="KW-1185">Reference proteome</keyword>
<accession>A0ABT6N6C1</accession>
<feature type="domain" description="YlxR" evidence="2">
    <location>
        <begin position="56"/>
        <end position="120"/>
    </location>
</feature>
<gene>
    <name evidence="3" type="ORF">QGN17_18075</name>
</gene>
<evidence type="ECO:0000313" key="3">
    <source>
        <dbReference type="EMBL" id="MDH7640646.1"/>
    </source>
</evidence>
<comment type="caution">
    <text evidence="3">The sequence shown here is derived from an EMBL/GenBank/DDBJ whole genome shotgun (WGS) entry which is preliminary data.</text>
</comment>
<sequence>MENDEHLNGPQADAPLGARTSTSLSANGDGGVAPSSSVRPELVEGRAKGDAHTPERKCILSGAHDAKDNLIRLAISPDGLVLPDIRAKAPGRGAWLGVDRETLDAAQKKGKLKGALARAFKGKPLTIPDDLGQMIETALERAFLDRLGLESRAGTVSVGSDRIGEAARKGRVHLLLHAADAGEDGNRKLDQALRVGSDAEGTDLRGLVLPLPRTILSMALGRENVVHVALTDRAAALRVEHDLSRWRGFIGRKSGAEPRDSSRGLSALTGLKNADGPAAGDDV</sequence>
<evidence type="ECO:0000313" key="4">
    <source>
        <dbReference type="Proteomes" id="UP001160625"/>
    </source>
</evidence>
<dbReference type="PANTHER" id="PTHR34215">
    <property type="entry name" value="BLL0784 PROTEIN"/>
    <property type="match status" value="1"/>
</dbReference>
<dbReference type="PANTHER" id="PTHR34215:SF1">
    <property type="entry name" value="YLXR DOMAIN-CONTAINING PROTEIN"/>
    <property type="match status" value="1"/>
</dbReference>
<dbReference type="Gene3D" id="3.30.1330.30">
    <property type="match status" value="1"/>
</dbReference>
<organism evidence="3 4">
    <name type="scientific">Sphingomonas oryzagri</name>
    <dbReference type="NCBI Taxonomy" id="3042314"/>
    <lineage>
        <taxon>Bacteria</taxon>
        <taxon>Pseudomonadati</taxon>
        <taxon>Pseudomonadota</taxon>
        <taxon>Alphaproteobacteria</taxon>
        <taxon>Sphingomonadales</taxon>
        <taxon>Sphingomonadaceae</taxon>
        <taxon>Sphingomonas</taxon>
    </lineage>
</organism>
<feature type="compositionally biased region" description="Basic and acidic residues" evidence="1">
    <location>
        <begin position="41"/>
        <end position="56"/>
    </location>
</feature>
<dbReference type="InterPro" id="IPR029064">
    <property type="entry name" value="Ribosomal_eL30-like_sf"/>
</dbReference>
<dbReference type="Gene3D" id="3.30.1230.10">
    <property type="entry name" value="YlxR-like"/>
    <property type="match status" value="1"/>
</dbReference>
<dbReference type="SUPFAM" id="SSF64376">
    <property type="entry name" value="YlxR-like"/>
    <property type="match status" value="1"/>
</dbReference>
<dbReference type="InterPro" id="IPR037465">
    <property type="entry name" value="YlxR"/>
</dbReference>
<evidence type="ECO:0000256" key="1">
    <source>
        <dbReference type="SAM" id="MobiDB-lite"/>
    </source>
</evidence>
<name>A0ABT6N6C1_9SPHN</name>
<dbReference type="CDD" id="cd00279">
    <property type="entry name" value="YlxR"/>
    <property type="match status" value="1"/>
</dbReference>
<dbReference type="SUPFAM" id="SSF55315">
    <property type="entry name" value="L30e-like"/>
    <property type="match status" value="1"/>
</dbReference>